<organism evidence="2 3">
    <name type="scientific">Mycena rosella</name>
    <name type="common">Pink bonnet</name>
    <name type="synonym">Agaricus rosellus</name>
    <dbReference type="NCBI Taxonomy" id="1033263"/>
    <lineage>
        <taxon>Eukaryota</taxon>
        <taxon>Fungi</taxon>
        <taxon>Dikarya</taxon>
        <taxon>Basidiomycota</taxon>
        <taxon>Agaricomycotina</taxon>
        <taxon>Agaricomycetes</taxon>
        <taxon>Agaricomycetidae</taxon>
        <taxon>Agaricales</taxon>
        <taxon>Marasmiineae</taxon>
        <taxon>Mycenaceae</taxon>
        <taxon>Mycena</taxon>
    </lineage>
</organism>
<protein>
    <submittedName>
        <fullName evidence="2">Uncharacterized protein</fullName>
    </submittedName>
</protein>
<comment type="caution">
    <text evidence="2">The sequence shown here is derived from an EMBL/GenBank/DDBJ whole genome shotgun (WGS) entry which is preliminary data.</text>
</comment>
<evidence type="ECO:0000313" key="2">
    <source>
        <dbReference type="EMBL" id="KAJ7698960.1"/>
    </source>
</evidence>
<dbReference type="AlphaFoldDB" id="A0AAD7GKH1"/>
<evidence type="ECO:0000313" key="3">
    <source>
        <dbReference type="Proteomes" id="UP001221757"/>
    </source>
</evidence>
<accession>A0AAD7GKH1</accession>
<gene>
    <name evidence="2" type="ORF">B0H17DRAFT_1129504</name>
</gene>
<sequence>MDTGDLIASPKSAGVDATAKKAAEDRIAPPTTSEKTSSSEVTGTVESSSIPFENIKEELEGLLNDGLKFEGTFACFQRYSANGAPNPFLRINGLGAIGIPLNTREAIVMMSSGLSEQSPATESGKRRWEIAAAQVHVDNPEWEVWIRETAGPAALKALAGKALVKPIYKLRKLILQESGSQSENSDRMGTLVVVLPSTFDGARLQFRHADDTLLVDLSHQSGISTSVIAAYSGVESKLGPVSSGYRLSLSYDILQPTTHAGAKPFGLPDMQSINNRLKQILASWMEEPKSHALHWLLKGKYERESSFGRRSLTGSDIHLITHLGPLARQLGLHLHFAHVEMEITASDSVEEMHYDGYGENPYDALGKDNFHFNMEDEDGELSVIQVVDLEGMPLNAPRVKFLATDVINGHMTEYEPDLSDFEREDETTATCTNTYRRVVLLISKSDAGLSPNIDAIYDYASIALRDSRSLTPSDREMILVDSLLKLSETCDAERLRTLAHLLAESADRWTNLSILLRTLETCRVDRRIDLLGVDMLISMYQAFGWDDLKGFYGDAMKNDETNLTRQAFLTGLLEMAREEGSTEIIAWCKAEQDQLLRDLRIFSLNQLEWLFEVATARGGEFLRDVIFPQLTTQSLETPFWIALMKRLQNISAWAPELVGTLILTCVVQAVEALRAFPIVTNSRSYPTRPEADTESIMEVIRACVETGNSHLCYRISARMRETARAENSSSPPLRWIFYSKLAVSLNKYLRATDVHAAPAYIKPFFEDAVDSMLSAGQYTTFDDCDMTLQNLTVINMAVRMAGGMPFSKERLNADYWTTRTSAELQAFTRSVRAEFTPPAGDIAAESEFLAVTSALVDAAIRALDMSTFMPRKPILSYGVILNYLRDSVKFCFQVDAAKCQDLLIKLLEPPAGFTLPQHVDKVLVPFIPILKTFLATVNLDYRTEPFRMFGVAVIKAYANTVMGRQPHELVPTAELEGVGCKTCPDCVALKAFFVEDKPSIDFSRAQAKRSHLEQYLDATTPWGVTWETHKLRSPHTLRVTKPPRMTGTGLALSTQKGISLLAELGDSAMRRLILGGDHDWILTKIAPPKKTTQPETSWPAAGGRTRREEGTRILRVQ</sequence>
<feature type="compositionally biased region" description="Basic and acidic residues" evidence="1">
    <location>
        <begin position="18"/>
        <end position="27"/>
    </location>
</feature>
<feature type="region of interest" description="Disordered" evidence="1">
    <location>
        <begin position="1"/>
        <end position="46"/>
    </location>
</feature>
<dbReference type="PANTHER" id="PTHR33099:SF13">
    <property type="entry name" value="F-BOX DOMAIN-CONTAINING PROTEIN-RELATED"/>
    <property type="match status" value="1"/>
</dbReference>
<dbReference type="EMBL" id="JARKIE010000024">
    <property type="protein sequence ID" value="KAJ7698960.1"/>
    <property type="molecule type" value="Genomic_DNA"/>
</dbReference>
<feature type="compositionally biased region" description="Basic and acidic residues" evidence="1">
    <location>
        <begin position="1105"/>
        <end position="1117"/>
    </location>
</feature>
<keyword evidence="3" id="KW-1185">Reference proteome</keyword>
<name>A0AAD7GKH1_MYCRO</name>
<dbReference type="PANTHER" id="PTHR33099">
    <property type="entry name" value="FE2OG DIOXYGENASE DOMAIN-CONTAINING PROTEIN"/>
    <property type="match status" value="1"/>
</dbReference>
<feature type="region of interest" description="Disordered" evidence="1">
    <location>
        <begin position="1087"/>
        <end position="1117"/>
    </location>
</feature>
<reference evidence="2" key="1">
    <citation type="submission" date="2023-03" db="EMBL/GenBank/DDBJ databases">
        <title>Massive genome expansion in bonnet fungi (Mycena s.s.) driven by repeated elements and novel gene families across ecological guilds.</title>
        <authorList>
            <consortium name="Lawrence Berkeley National Laboratory"/>
            <person name="Harder C.B."/>
            <person name="Miyauchi S."/>
            <person name="Viragh M."/>
            <person name="Kuo A."/>
            <person name="Thoen E."/>
            <person name="Andreopoulos B."/>
            <person name="Lu D."/>
            <person name="Skrede I."/>
            <person name="Drula E."/>
            <person name="Henrissat B."/>
            <person name="Morin E."/>
            <person name="Kohler A."/>
            <person name="Barry K."/>
            <person name="LaButti K."/>
            <person name="Morin E."/>
            <person name="Salamov A."/>
            <person name="Lipzen A."/>
            <person name="Mereny Z."/>
            <person name="Hegedus B."/>
            <person name="Baldrian P."/>
            <person name="Stursova M."/>
            <person name="Weitz H."/>
            <person name="Taylor A."/>
            <person name="Grigoriev I.V."/>
            <person name="Nagy L.G."/>
            <person name="Martin F."/>
            <person name="Kauserud H."/>
        </authorList>
    </citation>
    <scope>NUCLEOTIDE SEQUENCE</scope>
    <source>
        <strain evidence="2">CBHHK067</strain>
    </source>
</reference>
<dbReference type="Proteomes" id="UP001221757">
    <property type="component" value="Unassembled WGS sequence"/>
</dbReference>
<proteinExistence type="predicted"/>
<feature type="compositionally biased region" description="Low complexity" evidence="1">
    <location>
        <begin position="31"/>
        <end position="46"/>
    </location>
</feature>
<evidence type="ECO:0000256" key="1">
    <source>
        <dbReference type="SAM" id="MobiDB-lite"/>
    </source>
</evidence>